<evidence type="ECO:0000256" key="5">
    <source>
        <dbReference type="ARBA" id="ARBA00035477"/>
    </source>
</evidence>
<dbReference type="PRINTS" id="PR00063">
    <property type="entry name" value="RIBOSOMALL27"/>
</dbReference>
<dbReference type="GO" id="GO:0003735">
    <property type="term" value="F:structural constituent of ribosome"/>
    <property type="evidence" value="ECO:0007669"/>
    <property type="project" value="InterPro"/>
</dbReference>
<accession>A0A7X9E6S0</accession>
<name>A0A7X9E6S0_UNCKA</name>
<dbReference type="GO" id="GO:0005840">
    <property type="term" value="C:ribosome"/>
    <property type="evidence" value="ECO:0007669"/>
    <property type="project" value="UniProtKB-KW"/>
</dbReference>
<evidence type="ECO:0000256" key="3">
    <source>
        <dbReference type="ARBA" id="ARBA00023274"/>
    </source>
</evidence>
<dbReference type="Pfam" id="PF01016">
    <property type="entry name" value="Ribosomal_L27"/>
    <property type="match status" value="1"/>
</dbReference>
<evidence type="ECO:0000256" key="2">
    <source>
        <dbReference type="ARBA" id="ARBA00022980"/>
    </source>
</evidence>
<dbReference type="GO" id="GO:0006412">
    <property type="term" value="P:translation"/>
    <property type="evidence" value="ECO:0007669"/>
    <property type="project" value="InterPro"/>
</dbReference>
<comment type="caution">
    <text evidence="6">The sequence shown here is derived from an EMBL/GenBank/DDBJ whole genome shotgun (WGS) entry which is preliminary data.</text>
</comment>
<dbReference type="InterPro" id="IPR001684">
    <property type="entry name" value="Ribosomal_bL27"/>
</dbReference>
<evidence type="ECO:0000313" key="6">
    <source>
        <dbReference type="EMBL" id="NMB91544.1"/>
    </source>
</evidence>
<dbReference type="SUPFAM" id="SSF110324">
    <property type="entry name" value="Ribosomal L27 protein-like"/>
    <property type="match status" value="1"/>
</dbReference>
<keyword evidence="3" id="KW-0687">Ribonucleoprotein</keyword>
<dbReference type="Gene3D" id="2.40.50.100">
    <property type="match status" value="1"/>
</dbReference>
<dbReference type="EMBL" id="JAAZNV010000006">
    <property type="protein sequence ID" value="NMB91544.1"/>
    <property type="molecule type" value="Genomic_DNA"/>
</dbReference>
<organism evidence="6 7">
    <name type="scientific">candidate division WWE3 bacterium</name>
    <dbReference type="NCBI Taxonomy" id="2053526"/>
    <lineage>
        <taxon>Bacteria</taxon>
        <taxon>Katanobacteria</taxon>
    </lineage>
</organism>
<keyword evidence="2 6" id="KW-0689">Ribosomal protein</keyword>
<reference evidence="6 7" key="1">
    <citation type="journal article" date="2020" name="Biotechnol. Biofuels">
        <title>New insights from the biogas microbiome by comprehensive genome-resolved metagenomics of nearly 1600 species originating from multiple anaerobic digesters.</title>
        <authorList>
            <person name="Campanaro S."/>
            <person name="Treu L."/>
            <person name="Rodriguez-R L.M."/>
            <person name="Kovalovszki A."/>
            <person name="Ziels R.M."/>
            <person name="Maus I."/>
            <person name="Zhu X."/>
            <person name="Kougias P.G."/>
            <person name="Basile A."/>
            <person name="Luo G."/>
            <person name="Schluter A."/>
            <person name="Konstantinidis K.T."/>
            <person name="Angelidaki I."/>
        </authorList>
    </citation>
    <scope>NUCLEOTIDE SEQUENCE [LARGE SCALE GENOMIC DNA]</scope>
    <source>
        <strain evidence="6">AS27yjCOA_202</strain>
    </source>
</reference>
<evidence type="ECO:0000256" key="1">
    <source>
        <dbReference type="ARBA" id="ARBA00010797"/>
    </source>
</evidence>
<dbReference type="InterPro" id="IPR018261">
    <property type="entry name" value="Ribosomal_bL27_CS"/>
</dbReference>
<dbReference type="PANTHER" id="PTHR15893:SF0">
    <property type="entry name" value="LARGE RIBOSOMAL SUBUNIT PROTEIN BL27M"/>
    <property type="match status" value="1"/>
</dbReference>
<comment type="similarity">
    <text evidence="1">Belongs to the bacterial ribosomal protein bL27 family.</text>
</comment>
<protein>
    <recommendedName>
        <fullName evidence="4">Large ribosomal subunit protein bL27</fullName>
    </recommendedName>
    <alternativeName>
        <fullName evidence="5">50S ribosomal protein L27</fullName>
    </alternativeName>
</protein>
<gene>
    <name evidence="6" type="primary">rpmA</name>
    <name evidence="6" type="ORF">GYA37_01690</name>
</gene>
<sequence>MAHKKGGGSKATQKGNVSGKRLGVKVYGGCVVKPGQIIIRQRGREVIPGKNVEMGKDFTLFSTVDGVVEFVWVTKSRKKVNVVKTKLKAEKEKSIEKKKASK</sequence>
<evidence type="ECO:0000313" key="7">
    <source>
        <dbReference type="Proteomes" id="UP000590542"/>
    </source>
</evidence>
<dbReference type="AlphaFoldDB" id="A0A7X9E6S0"/>
<dbReference type="PROSITE" id="PS00831">
    <property type="entry name" value="RIBOSOMAL_L27"/>
    <property type="match status" value="1"/>
</dbReference>
<dbReference type="Proteomes" id="UP000590542">
    <property type="component" value="Unassembled WGS sequence"/>
</dbReference>
<dbReference type="GO" id="GO:1990904">
    <property type="term" value="C:ribonucleoprotein complex"/>
    <property type="evidence" value="ECO:0007669"/>
    <property type="project" value="UniProtKB-KW"/>
</dbReference>
<dbReference type="PANTHER" id="PTHR15893">
    <property type="entry name" value="RIBOSOMAL PROTEIN L27"/>
    <property type="match status" value="1"/>
</dbReference>
<evidence type="ECO:0000256" key="4">
    <source>
        <dbReference type="ARBA" id="ARBA00035175"/>
    </source>
</evidence>
<proteinExistence type="inferred from homology"/>